<evidence type="ECO:0000259" key="2">
    <source>
        <dbReference type="PROSITE" id="PS50943"/>
    </source>
</evidence>
<dbReference type="InterPro" id="IPR010982">
    <property type="entry name" value="Lambda_DNA-bd_dom_sf"/>
</dbReference>
<comment type="caution">
    <text evidence="3">The sequence shown here is derived from an EMBL/GenBank/DDBJ whole genome shotgun (WGS) entry which is preliminary data.</text>
</comment>
<dbReference type="PANTHER" id="PTHR46797">
    <property type="entry name" value="HTH-TYPE TRANSCRIPTIONAL REGULATOR"/>
    <property type="match status" value="1"/>
</dbReference>
<dbReference type="SMART" id="SM00530">
    <property type="entry name" value="HTH_XRE"/>
    <property type="match status" value="1"/>
</dbReference>
<dbReference type="GeneID" id="69559524"/>
<keyword evidence="1" id="KW-0238">DNA-binding</keyword>
<dbReference type="GO" id="GO:0003700">
    <property type="term" value="F:DNA-binding transcription factor activity"/>
    <property type="evidence" value="ECO:0007669"/>
    <property type="project" value="TreeGrafter"/>
</dbReference>
<gene>
    <name evidence="3" type="ORF">CTTA_4837</name>
</gene>
<feature type="domain" description="HTH cro/C1-type" evidence="2">
    <location>
        <begin position="11"/>
        <end position="65"/>
    </location>
</feature>
<dbReference type="CDD" id="cd00093">
    <property type="entry name" value="HTH_XRE"/>
    <property type="match status" value="1"/>
</dbReference>
<dbReference type="Gene3D" id="1.10.260.40">
    <property type="entry name" value="lambda repressor-like DNA-binding domains"/>
    <property type="match status" value="1"/>
</dbReference>
<dbReference type="GO" id="GO:0003677">
    <property type="term" value="F:DNA binding"/>
    <property type="evidence" value="ECO:0007669"/>
    <property type="project" value="UniProtKB-KW"/>
</dbReference>
<dbReference type="InterPro" id="IPR050807">
    <property type="entry name" value="TransReg_Diox_bact_type"/>
</dbReference>
<organism evidence="3 4">
    <name type="scientific">Comamonas testosteroni</name>
    <name type="common">Pseudomonas testosteroni</name>
    <dbReference type="NCBI Taxonomy" id="285"/>
    <lineage>
        <taxon>Bacteria</taxon>
        <taxon>Pseudomonadati</taxon>
        <taxon>Pseudomonadota</taxon>
        <taxon>Betaproteobacteria</taxon>
        <taxon>Burkholderiales</taxon>
        <taxon>Comamonadaceae</taxon>
        <taxon>Comamonas</taxon>
    </lineage>
</organism>
<dbReference type="RefSeq" id="WP_149357117.1">
    <property type="nucleotide sequence ID" value="NZ_BKBW01000019.1"/>
</dbReference>
<dbReference type="EMBL" id="BKBW01000019">
    <property type="protein sequence ID" value="GEQ77832.1"/>
    <property type="molecule type" value="Genomic_DNA"/>
</dbReference>
<sequence length="77" mass="8481">MDFIRAFGVVVRNKRKDRKLSQEQLAEAAGLHVNHISFIERAKTSASLHALESISKALDVKPSDLILSAEALLEQAP</sequence>
<dbReference type="SUPFAM" id="SSF47413">
    <property type="entry name" value="lambda repressor-like DNA-binding domains"/>
    <property type="match status" value="1"/>
</dbReference>
<evidence type="ECO:0000256" key="1">
    <source>
        <dbReference type="ARBA" id="ARBA00023125"/>
    </source>
</evidence>
<name>A0A5A7MJH3_COMTE</name>
<dbReference type="InterPro" id="IPR001387">
    <property type="entry name" value="Cro/C1-type_HTH"/>
</dbReference>
<dbReference type="AlphaFoldDB" id="A0A5A7MJH3"/>
<accession>A0A5A7MJH3</accession>
<dbReference type="GO" id="GO:0005829">
    <property type="term" value="C:cytosol"/>
    <property type="evidence" value="ECO:0007669"/>
    <property type="project" value="TreeGrafter"/>
</dbReference>
<dbReference type="PROSITE" id="PS50943">
    <property type="entry name" value="HTH_CROC1"/>
    <property type="match status" value="1"/>
</dbReference>
<reference evidence="3 4" key="1">
    <citation type="journal article" date="2019" name="Microbiol. Resour. Announc.">
        <title>Draft Genome Sequence of Comamonas testosteroni TA441, a Bacterium That Has a Cryptic Phenol Degradation Gene Cluster.</title>
        <authorList>
            <person name="Arai H."/>
            <person name="Ishii M."/>
        </authorList>
    </citation>
    <scope>NUCLEOTIDE SEQUENCE [LARGE SCALE GENOMIC DNA]</scope>
    <source>
        <strain evidence="3 4">TA441</strain>
    </source>
</reference>
<evidence type="ECO:0000313" key="3">
    <source>
        <dbReference type="EMBL" id="GEQ77832.1"/>
    </source>
</evidence>
<dbReference type="Proteomes" id="UP000323105">
    <property type="component" value="Unassembled WGS sequence"/>
</dbReference>
<protein>
    <recommendedName>
        <fullName evidence="2">HTH cro/C1-type domain-containing protein</fullName>
    </recommendedName>
</protein>
<proteinExistence type="predicted"/>
<dbReference type="PANTHER" id="PTHR46797:SF1">
    <property type="entry name" value="METHYLPHOSPHONATE SYNTHASE"/>
    <property type="match status" value="1"/>
</dbReference>
<evidence type="ECO:0000313" key="4">
    <source>
        <dbReference type="Proteomes" id="UP000323105"/>
    </source>
</evidence>
<dbReference type="Pfam" id="PF01381">
    <property type="entry name" value="HTH_3"/>
    <property type="match status" value="1"/>
</dbReference>